<proteinExistence type="predicted"/>
<keyword evidence="2" id="KW-1185">Reference proteome</keyword>
<accession>A0A9E8ZFI0</accession>
<sequence>MHNSNQIRAGNRVEILQPLYVSGRIGIILAPEELVGRQPTDRWIIQVESDDVLLSLNPTEFRLLS</sequence>
<dbReference type="Proteomes" id="UP001163152">
    <property type="component" value="Chromosome"/>
</dbReference>
<dbReference type="AlphaFoldDB" id="A0A9E8ZFI0"/>
<evidence type="ECO:0000313" key="2">
    <source>
        <dbReference type="Proteomes" id="UP001163152"/>
    </source>
</evidence>
<evidence type="ECO:0000313" key="1">
    <source>
        <dbReference type="EMBL" id="WAL62107.1"/>
    </source>
</evidence>
<reference evidence="1" key="1">
    <citation type="submission" date="2022-12" db="EMBL/GenBank/DDBJ databases">
        <title>Polyphasic identification of a Novel Hot-Spring Cyanobacterium Ocullathermofonsia sinensis gen nov. sp. nov. and Genomic Insights on its Adaptations to the Thermal Habitat.</title>
        <authorList>
            <person name="Daroch M."/>
            <person name="Tang J."/>
            <person name="Jiang Y."/>
        </authorList>
    </citation>
    <scope>NUCLEOTIDE SEQUENCE</scope>
    <source>
        <strain evidence="1">PKUAC-SCTA174</strain>
    </source>
</reference>
<protein>
    <submittedName>
        <fullName evidence="1">Uncharacterized protein</fullName>
    </submittedName>
</protein>
<dbReference type="EMBL" id="CP113797">
    <property type="protein sequence ID" value="WAL62107.1"/>
    <property type="molecule type" value="Genomic_DNA"/>
</dbReference>
<dbReference type="KEGG" id="tsin:OXH18_09010"/>
<organism evidence="1 2">
    <name type="scientific">Thermocoleostomius sinensis A174</name>
    <dbReference type="NCBI Taxonomy" id="2016057"/>
    <lineage>
        <taxon>Bacteria</taxon>
        <taxon>Bacillati</taxon>
        <taxon>Cyanobacteriota</taxon>
        <taxon>Cyanophyceae</taxon>
        <taxon>Oculatellales</taxon>
        <taxon>Oculatellaceae</taxon>
        <taxon>Thermocoleostomius</taxon>
    </lineage>
</organism>
<name>A0A9E8ZFI0_9CYAN</name>
<dbReference type="RefSeq" id="WP_268612211.1">
    <property type="nucleotide sequence ID" value="NZ_CP113797.1"/>
</dbReference>
<gene>
    <name evidence="1" type="ORF">OXH18_09010</name>
</gene>